<keyword evidence="2" id="KW-1185">Reference proteome</keyword>
<proteinExistence type="predicted"/>
<evidence type="ECO:0000313" key="1">
    <source>
        <dbReference type="EMBL" id="TGY97291.1"/>
    </source>
</evidence>
<dbReference type="EMBL" id="SRYA01000008">
    <property type="protein sequence ID" value="TGY97291.1"/>
    <property type="molecule type" value="Genomic_DNA"/>
</dbReference>
<accession>A0AC61RYU3</accession>
<organism evidence="1 2">
    <name type="scientific">Petralouisia muris</name>
    <dbReference type="NCBI Taxonomy" id="3032872"/>
    <lineage>
        <taxon>Bacteria</taxon>
        <taxon>Bacillati</taxon>
        <taxon>Bacillota</taxon>
        <taxon>Clostridia</taxon>
        <taxon>Lachnospirales</taxon>
        <taxon>Lachnospiraceae</taxon>
        <taxon>Petralouisia</taxon>
    </lineage>
</organism>
<protein>
    <submittedName>
        <fullName evidence="1">Type III-A CRISPR-associated RAMP protein Csm4</fullName>
    </submittedName>
</protein>
<sequence length="331" mass="37463">MEYRIYKFDFTAGVHFGENSLEHGGFTLCADTLFSALCQECIKQGPRELKQLVSRAREGKICLTDAFPYIENIYYLPKPVLKIETEEQRGDSTLKKAYKKLAYVPADKWEDYIAGKLDVIHEFNRFQESLGYREIKTSAAVRGMEETKPYRVGIYHFCSGNGLYIIAGGESEEDIQLLETGLASLELSGIGGKRNAGLGRYQLKRENVLKELQCRLACGKMMVDGEKNSKNLERPDEAQEGAAFMALSVCLPREEELEGALEQAGYLLLKRSGFVASETYAKEQLRKRDMYVMQAGSCFRKRFEGDIYDVSDGGSHPVYRYAKPMFLEVIS</sequence>
<gene>
    <name evidence="1" type="primary">csm4</name>
    <name evidence="1" type="ORF">E5329_05115</name>
</gene>
<comment type="caution">
    <text evidence="1">The sequence shown here is derived from an EMBL/GenBank/DDBJ whole genome shotgun (WGS) entry which is preliminary data.</text>
</comment>
<name>A0AC61RYU3_9FIRM</name>
<reference evidence="1" key="1">
    <citation type="submission" date="2019-04" db="EMBL/GenBank/DDBJ databases">
        <title>Microbes associate with the intestines of laboratory mice.</title>
        <authorList>
            <person name="Navarre W."/>
            <person name="Wong E."/>
            <person name="Huang K."/>
            <person name="Tropini C."/>
            <person name="Ng K."/>
            <person name="Yu B."/>
        </authorList>
    </citation>
    <scope>NUCLEOTIDE SEQUENCE</scope>
    <source>
        <strain evidence="1">NM01_1-7b</strain>
    </source>
</reference>
<evidence type="ECO:0000313" key="2">
    <source>
        <dbReference type="Proteomes" id="UP000304953"/>
    </source>
</evidence>
<dbReference type="Proteomes" id="UP000304953">
    <property type="component" value="Unassembled WGS sequence"/>
</dbReference>